<evidence type="ECO:0000313" key="12">
    <source>
        <dbReference type="Proteomes" id="UP000005951"/>
    </source>
</evidence>
<evidence type="ECO:0000313" key="11">
    <source>
        <dbReference type="EMBL" id="EKT84473.1"/>
    </source>
</evidence>
<dbReference type="GO" id="GO:0062054">
    <property type="term" value="F:fluoride channel activity"/>
    <property type="evidence" value="ECO:0007669"/>
    <property type="project" value="UniProtKB-UniRule"/>
</dbReference>
<dbReference type="Proteomes" id="UP000005951">
    <property type="component" value="Unassembled WGS sequence"/>
</dbReference>
<feature type="binding site" evidence="10">
    <location>
        <position position="69"/>
    </location>
    <ligand>
        <name>Na(+)</name>
        <dbReference type="ChEBI" id="CHEBI:29101"/>
        <note>structural</note>
    </ligand>
</feature>
<keyword evidence="10" id="KW-0479">Metal-binding</keyword>
<comment type="caution">
    <text evidence="11">The sequence shown here is derived from an EMBL/GenBank/DDBJ whole genome shotgun (WGS) entry which is preliminary data.</text>
</comment>
<evidence type="ECO:0000256" key="9">
    <source>
        <dbReference type="ARBA" id="ARBA00049940"/>
    </source>
</evidence>
<keyword evidence="10" id="KW-0813">Transport</keyword>
<evidence type="ECO:0000256" key="4">
    <source>
        <dbReference type="ARBA" id="ARBA00022989"/>
    </source>
</evidence>
<keyword evidence="2 10" id="KW-1003">Cell membrane</keyword>
<reference evidence="11 12" key="1">
    <citation type="journal article" date="2013" name="Genome Announc.">
        <title>Draft Genome Sequence of Rhodococcus opacus Strain M213 Shows a Diverse Catabolic Potential.</title>
        <authorList>
            <person name="Pathak A."/>
            <person name="Green S.J."/>
            <person name="Ogram A."/>
            <person name="Chauhan A."/>
        </authorList>
    </citation>
    <scope>NUCLEOTIDE SEQUENCE [LARGE SCALE GENOMIC DNA]</scope>
    <source>
        <strain evidence="11 12">M213</strain>
    </source>
</reference>
<evidence type="ECO:0000256" key="8">
    <source>
        <dbReference type="ARBA" id="ARBA00035585"/>
    </source>
</evidence>
<comment type="function">
    <text evidence="9 10">Fluoride-specific ion channel. Important for reducing fluoride concentration in the cell, thus reducing its toxicity.</text>
</comment>
<feature type="transmembrane region" description="Helical" evidence="10">
    <location>
        <begin position="26"/>
        <end position="50"/>
    </location>
</feature>
<organism evidence="11 12">
    <name type="scientific">Rhodococcus opacus M213</name>
    <dbReference type="NCBI Taxonomy" id="1129896"/>
    <lineage>
        <taxon>Bacteria</taxon>
        <taxon>Bacillati</taxon>
        <taxon>Actinomycetota</taxon>
        <taxon>Actinomycetes</taxon>
        <taxon>Mycobacteriales</taxon>
        <taxon>Nocardiaceae</taxon>
        <taxon>Rhodococcus</taxon>
    </lineage>
</organism>
<feature type="transmembrane region" description="Helical" evidence="10">
    <location>
        <begin position="62"/>
        <end position="85"/>
    </location>
</feature>
<keyword evidence="5 10" id="KW-0472">Membrane</keyword>
<comment type="subcellular location">
    <subcellularLocation>
        <location evidence="1 10">Cell membrane</location>
        <topology evidence="1 10">Multi-pass membrane protein</topology>
    </subcellularLocation>
</comment>
<keyword evidence="10" id="KW-0915">Sodium</keyword>
<evidence type="ECO:0000256" key="5">
    <source>
        <dbReference type="ARBA" id="ARBA00023136"/>
    </source>
</evidence>
<sequence>MAVGGAAGAALRYQLWRLWPTTNLEFPLTTLLINAFGCFFLGAAIGLPLYNGYLLSAALRPTVTFGLLGGFTTFSFFAVQSVTLVSPRLGMLYLLLTPAVAVAAATVGMVSTSALLNRRRPGRRIR</sequence>
<evidence type="ECO:0000256" key="6">
    <source>
        <dbReference type="ARBA" id="ARBA00023303"/>
    </source>
</evidence>
<keyword evidence="6 10" id="KW-0407">Ion channel</keyword>
<keyword evidence="10" id="KW-0406">Ion transport</keyword>
<keyword evidence="4 10" id="KW-1133">Transmembrane helix</keyword>
<dbReference type="InterPro" id="IPR003691">
    <property type="entry name" value="FluC"/>
</dbReference>
<gene>
    <name evidence="10" type="primary">fluC</name>
    <name evidence="10" type="synonym">crcB</name>
    <name evidence="11" type="ORF">WSS_A01855</name>
</gene>
<accession>K8XS40</accession>
<evidence type="ECO:0000256" key="3">
    <source>
        <dbReference type="ARBA" id="ARBA00022692"/>
    </source>
</evidence>
<comment type="activity regulation">
    <text evidence="10">Na(+) is not transported, but it plays an essential structural role and its presence is essential for fluoride channel function.</text>
</comment>
<proteinExistence type="inferred from homology"/>
<evidence type="ECO:0000256" key="2">
    <source>
        <dbReference type="ARBA" id="ARBA00022475"/>
    </source>
</evidence>
<dbReference type="HAMAP" id="MF_00454">
    <property type="entry name" value="FluC"/>
    <property type="match status" value="1"/>
</dbReference>
<name>K8XS40_RHOOP</name>
<dbReference type="AlphaFoldDB" id="K8XS40"/>
<dbReference type="GO" id="GO:0046872">
    <property type="term" value="F:metal ion binding"/>
    <property type="evidence" value="ECO:0007669"/>
    <property type="project" value="UniProtKB-KW"/>
</dbReference>
<comment type="similarity">
    <text evidence="7 10">Belongs to the fluoride channel Fluc/FEX (TC 1.A.43) family.</text>
</comment>
<evidence type="ECO:0000256" key="7">
    <source>
        <dbReference type="ARBA" id="ARBA00035120"/>
    </source>
</evidence>
<dbReference type="GO" id="GO:0140114">
    <property type="term" value="P:cellular detoxification of fluoride"/>
    <property type="evidence" value="ECO:0007669"/>
    <property type="project" value="UniProtKB-UniRule"/>
</dbReference>
<protein>
    <recommendedName>
        <fullName evidence="10">Fluoride-specific ion channel FluC</fullName>
    </recommendedName>
</protein>
<comment type="catalytic activity">
    <reaction evidence="8">
        <text>fluoride(in) = fluoride(out)</text>
        <dbReference type="Rhea" id="RHEA:76159"/>
        <dbReference type="ChEBI" id="CHEBI:17051"/>
    </reaction>
    <physiologicalReaction direction="left-to-right" evidence="8">
        <dbReference type="Rhea" id="RHEA:76160"/>
    </physiologicalReaction>
</comment>
<dbReference type="EMBL" id="AJYC02000006">
    <property type="protein sequence ID" value="EKT84473.1"/>
    <property type="molecule type" value="Genomic_DNA"/>
</dbReference>
<evidence type="ECO:0000256" key="1">
    <source>
        <dbReference type="ARBA" id="ARBA00004651"/>
    </source>
</evidence>
<dbReference type="Pfam" id="PF02537">
    <property type="entry name" value="CRCB"/>
    <property type="match status" value="1"/>
</dbReference>
<feature type="transmembrane region" description="Helical" evidence="10">
    <location>
        <begin position="91"/>
        <end position="116"/>
    </location>
</feature>
<keyword evidence="3 10" id="KW-0812">Transmembrane</keyword>
<evidence type="ECO:0000256" key="10">
    <source>
        <dbReference type="HAMAP-Rule" id="MF_00454"/>
    </source>
</evidence>
<feature type="binding site" evidence="10">
    <location>
        <position position="72"/>
    </location>
    <ligand>
        <name>Na(+)</name>
        <dbReference type="ChEBI" id="CHEBI:29101"/>
        <note>structural</note>
    </ligand>
</feature>
<dbReference type="GO" id="GO:0005886">
    <property type="term" value="C:plasma membrane"/>
    <property type="evidence" value="ECO:0007669"/>
    <property type="project" value="UniProtKB-SubCell"/>
</dbReference>